<dbReference type="AlphaFoldDB" id="A0A1B9F4L5"/>
<accession>A0A1B9F4L5</accession>
<feature type="chain" id="PRO_5008626211" description="Protochlamydia outer membrane protein domain-containing protein" evidence="1">
    <location>
        <begin position="30"/>
        <end position="370"/>
    </location>
</feature>
<dbReference type="STRING" id="1156395.DBT_1996"/>
<proteinExistence type="predicted"/>
<evidence type="ECO:0000256" key="1">
    <source>
        <dbReference type="SAM" id="SignalP"/>
    </source>
</evidence>
<sequence>MVCCNRLVKYLLFSLILLMIGSHTNPTCAATYPGWLVQDTPMAFTLNQGEGELTAQWLLVNSTIDFLNIRGNLTGGSKLFTGNSGDLNGGRFTFNLGVLPSIMVFYRGQNHEIVTEFGESHTFGSVDSDHGINTWSHEAGLRWNFLDVPSQGLSFAIEGAWLKHTSRDFSFRFLRVDAGDTILQFSSPKEIRLSSLSDDGWRARLIGSILFGDSFLLNFWAGYETIDASSAISTTISYEPIKKNFDRRYSIKEDQFHLGIGMIWQVLPRVPVEFYYDYLHLSRSEHATGAPNTSALARYTNPEGLTPESSNHIFTGKIGYWLTPNLNINLEGKLMTNQFLGIVPHYNNTITSRFFHQLYGYIGLGVGYAF</sequence>
<name>A0A1B9F4L5_9BACT</name>
<organism evidence="2 3">
    <name type="scientific">Dissulfuribacter thermophilus</name>
    <dbReference type="NCBI Taxonomy" id="1156395"/>
    <lineage>
        <taxon>Bacteria</taxon>
        <taxon>Pseudomonadati</taxon>
        <taxon>Thermodesulfobacteriota</taxon>
        <taxon>Dissulfuribacteria</taxon>
        <taxon>Dissulfuribacterales</taxon>
        <taxon>Dissulfuribacteraceae</taxon>
        <taxon>Dissulfuribacter</taxon>
    </lineage>
</organism>
<reference evidence="2 3" key="1">
    <citation type="submission" date="2016-06" db="EMBL/GenBank/DDBJ databases">
        <title>Respiratory ammonification of nitrate coupled to the oxidation of elemental sulfur in deep-sea autotrophic thermophilic bacteria.</title>
        <authorList>
            <person name="Slobodkina G.B."/>
            <person name="Mardanov A.V."/>
            <person name="Ravin N.V."/>
            <person name="Frolova A.A."/>
            <person name="Viryasiv M.B."/>
            <person name="Chernyh N.A."/>
            <person name="Bonch-Osmolovskaya E.A."/>
            <person name="Slobodkin A.I."/>
        </authorList>
    </citation>
    <scope>NUCLEOTIDE SEQUENCE [LARGE SCALE GENOMIC DNA]</scope>
    <source>
        <strain evidence="2 3">S69</strain>
    </source>
</reference>
<feature type="signal peptide" evidence="1">
    <location>
        <begin position="1"/>
        <end position="29"/>
    </location>
</feature>
<evidence type="ECO:0000313" key="3">
    <source>
        <dbReference type="Proteomes" id="UP000093080"/>
    </source>
</evidence>
<evidence type="ECO:0008006" key="4">
    <source>
        <dbReference type="Google" id="ProtNLM"/>
    </source>
</evidence>
<protein>
    <recommendedName>
        <fullName evidence="4">Protochlamydia outer membrane protein domain-containing protein</fullName>
    </recommendedName>
</protein>
<comment type="caution">
    <text evidence="2">The sequence shown here is derived from an EMBL/GenBank/DDBJ whole genome shotgun (WGS) entry which is preliminary data.</text>
</comment>
<keyword evidence="3" id="KW-1185">Reference proteome</keyword>
<dbReference type="EMBL" id="MAGO01000010">
    <property type="protein sequence ID" value="OCC14681.1"/>
    <property type="molecule type" value="Genomic_DNA"/>
</dbReference>
<keyword evidence="1" id="KW-0732">Signal</keyword>
<evidence type="ECO:0000313" key="2">
    <source>
        <dbReference type="EMBL" id="OCC14681.1"/>
    </source>
</evidence>
<gene>
    <name evidence="2" type="ORF">DBT_1996</name>
</gene>
<dbReference type="Proteomes" id="UP000093080">
    <property type="component" value="Unassembled WGS sequence"/>
</dbReference>